<feature type="signal peptide" evidence="1">
    <location>
        <begin position="1"/>
        <end position="18"/>
    </location>
</feature>
<dbReference type="Proteomes" id="UP000048908">
    <property type="component" value="Unassembled WGS sequence"/>
</dbReference>
<dbReference type="EMBL" id="CXPG01000021">
    <property type="protein sequence ID" value="CTQ34294.1"/>
    <property type="molecule type" value="Genomic_DNA"/>
</dbReference>
<keyword evidence="1" id="KW-0732">Signal</keyword>
<evidence type="ECO:0000313" key="2">
    <source>
        <dbReference type="EMBL" id="CTQ34294.1"/>
    </source>
</evidence>
<feature type="chain" id="PRO_5005807506" evidence="1">
    <location>
        <begin position="19"/>
        <end position="133"/>
    </location>
</feature>
<proteinExistence type="predicted"/>
<sequence length="133" mass="14859">MRPILALVLSLAATPALAERIVTPDEFDAMVTGRTLHFDRHGEAYGAEQYFEDKRVIWSFEDGECQRGIWFANTRGQICFVYDSDPTPQCWDFLEADDGAFRARLDGDEAADDLVTRNVGNDALDCPLPDLGV</sequence>
<dbReference type="STRING" id="282197.SAMN04488517_10349"/>
<dbReference type="RefSeq" id="WP_074962552.1">
    <property type="nucleotide sequence ID" value="NZ_FOOS01000003.1"/>
</dbReference>
<evidence type="ECO:0000313" key="3">
    <source>
        <dbReference type="Proteomes" id="UP000048908"/>
    </source>
</evidence>
<gene>
    <name evidence="2" type="ORF">JAN5088_03088</name>
</gene>
<accession>A0A0M6XWI6</accession>
<evidence type="ECO:0000256" key="1">
    <source>
        <dbReference type="SAM" id="SignalP"/>
    </source>
</evidence>
<reference evidence="2 3" key="1">
    <citation type="submission" date="2015-07" db="EMBL/GenBank/DDBJ databases">
        <authorList>
            <person name="Noorani M."/>
        </authorList>
    </citation>
    <scope>NUCLEOTIDE SEQUENCE [LARGE SCALE GENOMIC DNA]</scope>
    <source>
        <strain evidence="2 3">CECT 5088</strain>
    </source>
</reference>
<protein>
    <submittedName>
        <fullName evidence="2">Uncharacterized protein</fullName>
    </submittedName>
</protein>
<keyword evidence="3" id="KW-1185">Reference proteome</keyword>
<name>A0A0M6XWI6_9RHOB</name>
<organism evidence="2 3">
    <name type="scientific">Jannaschia rubra</name>
    <dbReference type="NCBI Taxonomy" id="282197"/>
    <lineage>
        <taxon>Bacteria</taxon>
        <taxon>Pseudomonadati</taxon>
        <taxon>Pseudomonadota</taxon>
        <taxon>Alphaproteobacteria</taxon>
        <taxon>Rhodobacterales</taxon>
        <taxon>Roseobacteraceae</taxon>
        <taxon>Jannaschia</taxon>
    </lineage>
</organism>
<dbReference type="AlphaFoldDB" id="A0A0M6XWI6"/>